<dbReference type="Proteomes" id="UP000589716">
    <property type="component" value="Unassembled WGS sequence"/>
</dbReference>
<dbReference type="AlphaFoldDB" id="A0A853IY27"/>
<dbReference type="GO" id="GO:0016491">
    <property type="term" value="F:oxidoreductase activity"/>
    <property type="evidence" value="ECO:0007669"/>
    <property type="project" value="UniProtKB-KW"/>
</dbReference>
<dbReference type="SMART" id="SM00822">
    <property type="entry name" value="PKS_KR"/>
    <property type="match status" value="1"/>
</dbReference>
<dbReference type="PANTHER" id="PTHR43639:SF1">
    <property type="entry name" value="SHORT-CHAIN DEHYDROGENASE_REDUCTASE FAMILY PROTEIN"/>
    <property type="match status" value="1"/>
</dbReference>
<evidence type="ECO:0000256" key="1">
    <source>
        <dbReference type="ARBA" id="ARBA00006484"/>
    </source>
</evidence>
<dbReference type="InterPro" id="IPR036291">
    <property type="entry name" value="NAD(P)-bd_dom_sf"/>
</dbReference>
<dbReference type="EMBL" id="JACCKX010000001">
    <property type="protein sequence ID" value="NZA02148.1"/>
    <property type="molecule type" value="Genomic_DNA"/>
</dbReference>
<evidence type="ECO:0000313" key="5">
    <source>
        <dbReference type="Proteomes" id="UP000589716"/>
    </source>
</evidence>
<dbReference type="PROSITE" id="PS00061">
    <property type="entry name" value="ADH_SHORT"/>
    <property type="match status" value="1"/>
</dbReference>
<dbReference type="SUPFAM" id="SSF51735">
    <property type="entry name" value="NAD(P)-binding Rossmann-fold domains"/>
    <property type="match status" value="1"/>
</dbReference>
<comment type="caution">
    <text evidence="4">The sequence shown here is derived from an EMBL/GenBank/DDBJ whole genome shotgun (WGS) entry which is preliminary data.</text>
</comment>
<dbReference type="Pfam" id="PF13561">
    <property type="entry name" value="adh_short_C2"/>
    <property type="match status" value="1"/>
</dbReference>
<proteinExistence type="inferred from homology"/>
<comment type="similarity">
    <text evidence="1">Belongs to the short-chain dehydrogenases/reductases (SDR) family.</text>
</comment>
<sequence>MIFERDFYRRCGVATDKVLLVTGGGRGIGAATARLAAQGGWAVAVNYAANSLAADEVVRAIRAGGGTAISVQADVADEAQVLKMFAHVDSKLGRLTGLVNNAGVVDRAQPVAEQSVARWRRMFDINVIGSMICAREAVRRMGTAHGGAGGSIVNLSSAAARLGSPNEYVDYAAAKAAIDAFTIGLAKEVAPQGIRVNAVRPGLIDTEIHASGGRPNRVEELKAGVPMGRGGTADEVAQLIVWLLSDAASYTTMSLIDVSGAR</sequence>
<feature type="domain" description="Ketoreductase" evidence="3">
    <location>
        <begin position="17"/>
        <end position="221"/>
    </location>
</feature>
<dbReference type="PRINTS" id="PR00081">
    <property type="entry name" value="GDHRDH"/>
</dbReference>
<dbReference type="InterPro" id="IPR002347">
    <property type="entry name" value="SDR_fam"/>
</dbReference>
<dbReference type="PANTHER" id="PTHR43639">
    <property type="entry name" value="OXIDOREDUCTASE, SHORT-CHAIN DEHYDROGENASE/REDUCTASE FAMILY (AFU_ORTHOLOGUE AFUA_5G02870)"/>
    <property type="match status" value="1"/>
</dbReference>
<accession>A0A853IY27</accession>
<reference evidence="4 5" key="1">
    <citation type="submission" date="2020-07" db="EMBL/GenBank/DDBJ databases">
        <authorList>
            <person name="Maaloum M."/>
        </authorList>
    </citation>
    <scope>NUCLEOTIDE SEQUENCE [LARGE SCALE GENOMIC DNA]</scope>
    <source>
        <strain evidence="4 5">GCS-AN-3</strain>
    </source>
</reference>
<gene>
    <name evidence="4" type="ORF">H0I39_11035</name>
</gene>
<dbReference type="Gene3D" id="3.40.50.720">
    <property type="entry name" value="NAD(P)-binding Rossmann-like Domain"/>
    <property type="match status" value="1"/>
</dbReference>
<name>A0A853IY27_9BURK</name>
<evidence type="ECO:0000259" key="3">
    <source>
        <dbReference type="SMART" id="SM00822"/>
    </source>
</evidence>
<organism evidence="4 5">
    <name type="scientific">Ottowia beijingensis</name>
    <dbReference type="NCBI Taxonomy" id="1207057"/>
    <lineage>
        <taxon>Bacteria</taxon>
        <taxon>Pseudomonadati</taxon>
        <taxon>Pseudomonadota</taxon>
        <taxon>Betaproteobacteria</taxon>
        <taxon>Burkholderiales</taxon>
        <taxon>Comamonadaceae</taxon>
        <taxon>Ottowia</taxon>
    </lineage>
</organism>
<protein>
    <submittedName>
        <fullName evidence="4">SDR family oxidoreductase</fullName>
    </submittedName>
</protein>
<dbReference type="FunFam" id="3.40.50.720:FF:000084">
    <property type="entry name" value="Short-chain dehydrogenase reductase"/>
    <property type="match status" value="1"/>
</dbReference>
<evidence type="ECO:0000256" key="2">
    <source>
        <dbReference type="ARBA" id="ARBA00023002"/>
    </source>
</evidence>
<dbReference type="PRINTS" id="PR00080">
    <property type="entry name" value="SDRFAMILY"/>
</dbReference>
<dbReference type="InterPro" id="IPR057326">
    <property type="entry name" value="KR_dom"/>
</dbReference>
<dbReference type="InterPro" id="IPR020904">
    <property type="entry name" value="Sc_DH/Rdtase_CS"/>
</dbReference>
<keyword evidence="2" id="KW-0560">Oxidoreductase</keyword>
<evidence type="ECO:0000313" key="4">
    <source>
        <dbReference type="EMBL" id="NZA02148.1"/>
    </source>
</evidence>
<keyword evidence="5" id="KW-1185">Reference proteome</keyword>